<keyword evidence="10" id="KW-1185">Reference proteome</keyword>
<dbReference type="InterPro" id="IPR035246">
    <property type="entry name" value="Spermidine_synt_N"/>
</dbReference>
<comment type="caution">
    <text evidence="4">Lacks conserved residue(s) required for the propagation of feature annotation.</text>
</comment>
<dbReference type="Gene3D" id="2.30.140.10">
    <property type="entry name" value="Spermidine synthase, tetramerisation domain"/>
    <property type="match status" value="1"/>
</dbReference>
<feature type="binding site" evidence="4">
    <location>
        <position position="39"/>
    </location>
    <ligand>
        <name>S-methyl-5'-thioadenosine</name>
        <dbReference type="ChEBI" id="CHEBI:17509"/>
    </ligand>
</feature>
<evidence type="ECO:0000313" key="10">
    <source>
        <dbReference type="Proteomes" id="UP000193355"/>
    </source>
</evidence>
<feature type="active site" description="Proton acceptor" evidence="4 5">
    <location>
        <position position="163"/>
    </location>
</feature>
<dbReference type="InterPro" id="IPR001045">
    <property type="entry name" value="Spermi_synthase"/>
</dbReference>
<feature type="binding site" evidence="4">
    <location>
        <position position="94"/>
    </location>
    <ligand>
        <name>spermidine</name>
        <dbReference type="ChEBI" id="CHEBI:57834"/>
    </ligand>
</feature>
<dbReference type="GO" id="GO:0005829">
    <property type="term" value="C:cytosol"/>
    <property type="evidence" value="ECO:0007669"/>
    <property type="project" value="TreeGrafter"/>
</dbReference>
<dbReference type="NCBIfam" id="TIGR00417">
    <property type="entry name" value="speE"/>
    <property type="match status" value="1"/>
</dbReference>
<keyword evidence="4 7" id="KW-0745">Spermidine biosynthesis</keyword>
<dbReference type="PANTHER" id="PTHR11558">
    <property type="entry name" value="SPERMIDINE/SPERMINE SYNTHASE"/>
    <property type="match status" value="1"/>
</dbReference>
<name>A0A1X7IRQ5_9BACT</name>
<feature type="domain" description="PABS" evidence="8">
    <location>
        <begin position="10"/>
        <end position="243"/>
    </location>
</feature>
<dbReference type="AlphaFoldDB" id="A0A1X7IRQ5"/>
<reference evidence="10" key="1">
    <citation type="submission" date="2017-04" db="EMBL/GenBank/DDBJ databases">
        <authorList>
            <person name="Varghese N."/>
            <person name="Submissions S."/>
        </authorList>
    </citation>
    <scope>NUCLEOTIDE SEQUENCE [LARGE SCALE GENOMIC DNA]</scope>
    <source>
        <strain evidence="10">USBA 82</strain>
    </source>
</reference>
<dbReference type="Gene3D" id="3.40.50.150">
    <property type="entry name" value="Vaccinia Virus protein VP39"/>
    <property type="match status" value="1"/>
</dbReference>
<dbReference type="InterPro" id="IPR030373">
    <property type="entry name" value="PABS_CS"/>
</dbReference>
<dbReference type="InterPro" id="IPR037163">
    <property type="entry name" value="Spermidine_synt_N_sf"/>
</dbReference>
<feature type="binding site" evidence="4">
    <location>
        <begin position="145"/>
        <end position="146"/>
    </location>
    <ligand>
        <name>S-methyl-5'-thioadenosine</name>
        <dbReference type="ChEBI" id="CHEBI:17509"/>
    </ligand>
</feature>
<dbReference type="STRING" id="561720.SAMN06275492_10457"/>
<keyword evidence="3 4" id="KW-0620">Polyamine biosynthesis</keyword>
<organism evidence="9 10">
    <name type="scientific">Dethiosulfovibrio salsuginis</name>
    <dbReference type="NCBI Taxonomy" id="561720"/>
    <lineage>
        <taxon>Bacteria</taxon>
        <taxon>Thermotogati</taxon>
        <taxon>Synergistota</taxon>
        <taxon>Synergistia</taxon>
        <taxon>Synergistales</taxon>
        <taxon>Dethiosulfovibrionaceae</taxon>
        <taxon>Dethiosulfovibrio</taxon>
    </lineage>
</organism>
<dbReference type="InterPro" id="IPR030374">
    <property type="entry name" value="PABS"/>
</dbReference>
<dbReference type="CDD" id="cd02440">
    <property type="entry name" value="AdoMet_MTases"/>
    <property type="match status" value="1"/>
</dbReference>
<feature type="binding site" evidence="4">
    <location>
        <position position="70"/>
    </location>
    <ligand>
        <name>spermidine</name>
        <dbReference type="ChEBI" id="CHEBI:57834"/>
    </ligand>
</feature>
<evidence type="ECO:0000256" key="1">
    <source>
        <dbReference type="ARBA" id="ARBA00007867"/>
    </source>
</evidence>
<dbReference type="Pfam" id="PF17284">
    <property type="entry name" value="Spermine_synt_N"/>
    <property type="match status" value="1"/>
</dbReference>
<evidence type="ECO:0000256" key="6">
    <source>
        <dbReference type="RuleBase" id="RU003836"/>
    </source>
</evidence>
<dbReference type="EMBL" id="FXBB01000004">
    <property type="protein sequence ID" value="SMG17409.1"/>
    <property type="molecule type" value="Genomic_DNA"/>
</dbReference>
<gene>
    <name evidence="4" type="primary">speE</name>
    <name evidence="9" type="ORF">SAMN06275492_10457</name>
</gene>
<dbReference type="SUPFAM" id="SSF53335">
    <property type="entry name" value="S-adenosyl-L-methionine-dependent methyltransferases"/>
    <property type="match status" value="1"/>
</dbReference>
<dbReference type="NCBIfam" id="NF037959">
    <property type="entry name" value="MFS_SpdSyn"/>
    <property type="match status" value="1"/>
</dbReference>
<sequence length="290" mass="32908">MTSRDKRYNEVWFTEESSRHLRLSLRVNRELVRKESPYQSIMALETAEYGRMLVLDGAIQLTEKDEFCYHEMMAHVALCSHPDPKKVLIVGGGDGGTLREVVRHDSVERAVLVDIDEEVINTSREFFPSVSCAMDHPKAEIRPMDAMVYMKDHKGEFDVIIVDATDPVDMAAGLFQSPFYRDVWDALSEDGFMVTHIESPFTDAAIMVPAYGAMKEVFPSVHTYLGFMPTYPSGMWVYAIGSKKHDPSEPLREAPEGLKYYTSDIHRGSFAMPPFLSRMLSGEEDVISNY</sequence>
<evidence type="ECO:0000256" key="3">
    <source>
        <dbReference type="ARBA" id="ARBA00023115"/>
    </source>
</evidence>
<dbReference type="NCBIfam" id="NF002010">
    <property type="entry name" value="PRK00811.1"/>
    <property type="match status" value="1"/>
</dbReference>
<dbReference type="HAMAP" id="MF_00198">
    <property type="entry name" value="Spermidine_synth"/>
    <property type="match status" value="1"/>
</dbReference>
<comment type="similarity">
    <text evidence="1 4 6">Belongs to the spermidine/spermine synthase family.</text>
</comment>
<dbReference type="GO" id="GO:0004766">
    <property type="term" value="F:spermidine synthase activity"/>
    <property type="evidence" value="ECO:0007669"/>
    <property type="project" value="UniProtKB-UniRule"/>
</dbReference>
<dbReference type="PROSITE" id="PS51006">
    <property type="entry name" value="PABS_2"/>
    <property type="match status" value="1"/>
</dbReference>
<keyword evidence="2 4" id="KW-0808">Transferase</keyword>
<comment type="function">
    <text evidence="4">Catalyzes the irreversible transfer of a propylamine group from the amino donor S-adenosylmethioninamine (decarboxy-AdoMet) to putrescine (1,4-diaminobutane) to yield spermidine.</text>
</comment>
<dbReference type="OrthoDB" id="9793120at2"/>
<comment type="pathway">
    <text evidence="4">Amine and polyamine biosynthesis; spermidine biosynthesis; spermidine from putrescine: step 1/1.</text>
</comment>
<feature type="binding site" evidence="4">
    <location>
        <position position="114"/>
    </location>
    <ligand>
        <name>S-methyl-5'-thioadenosine</name>
        <dbReference type="ChEBI" id="CHEBI:17509"/>
    </ligand>
</feature>
<dbReference type="InterPro" id="IPR029063">
    <property type="entry name" value="SAM-dependent_MTases_sf"/>
</dbReference>
<evidence type="ECO:0000313" key="9">
    <source>
        <dbReference type="EMBL" id="SMG17409.1"/>
    </source>
</evidence>
<evidence type="ECO:0000259" key="8">
    <source>
        <dbReference type="PROSITE" id="PS51006"/>
    </source>
</evidence>
<dbReference type="Proteomes" id="UP000193355">
    <property type="component" value="Unassembled WGS sequence"/>
</dbReference>
<dbReference type="PROSITE" id="PS01330">
    <property type="entry name" value="PABS_1"/>
    <property type="match status" value="1"/>
</dbReference>
<protein>
    <recommendedName>
        <fullName evidence="4">Polyamine aminopropyltransferase</fullName>
    </recommendedName>
    <alternativeName>
        <fullName evidence="4">Putrescine aminopropyltransferase</fullName>
        <shortName evidence="4">PAPT</shortName>
    </alternativeName>
    <alternativeName>
        <fullName evidence="4">Spermidine synthase</fullName>
        <shortName evidence="4">SPDS</shortName>
        <shortName evidence="4">SPDSY</shortName>
        <ecNumber evidence="4">2.5.1.16</ecNumber>
    </alternativeName>
</protein>
<dbReference type="Pfam" id="PF01564">
    <property type="entry name" value="Spermine_synth"/>
    <property type="match status" value="1"/>
</dbReference>
<evidence type="ECO:0000256" key="4">
    <source>
        <dbReference type="HAMAP-Rule" id="MF_00198"/>
    </source>
</evidence>
<dbReference type="UniPathway" id="UPA00248">
    <property type="reaction ID" value="UER00314"/>
</dbReference>
<dbReference type="PANTHER" id="PTHR11558:SF11">
    <property type="entry name" value="SPERMIDINE SYNTHASE"/>
    <property type="match status" value="1"/>
</dbReference>
<accession>A0A1X7IRQ5</accession>
<comment type="subunit">
    <text evidence="4">Homodimer or homotetramer.</text>
</comment>
<dbReference type="GO" id="GO:0008295">
    <property type="term" value="P:spermidine biosynthetic process"/>
    <property type="evidence" value="ECO:0007669"/>
    <property type="project" value="UniProtKB-UniRule"/>
</dbReference>
<dbReference type="EC" id="2.5.1.16" evidence="4"/>
<comment type="catalytic activity">
    <reaction evidence="4 7">
        <text>S-adenosyl 3-(methylsulfanyl)propylamine + putrescine = S-methyl-5'-thioadenosine + spermidine + H(+)</text>
        <dbReference type="Rhea" id="RHEA:12721"/>
        <dbReference type="ChEBI" id="CHEBI:15378"/>
        <dbReference type="ChEBI" id="CHEBI:17509"/>
        <dbReference type="ChEBI" id="CHEBI:57443"/>
        <dbReference type="ChEBI" id="CHEBI:57834"/>
        <dbReference type="ChEBI" id="CHEBI:326268"/>
        <dbReference type="EC" id="2.5.1.16"/>
    </reaction>
</comment>
<evidence type="ECO:0000256" key="2">
    <source>
        <dbReference type="ARBA" id="ARBA00022679"/>
    </source>
</evidence>
<dbReference type="RefSeq" id="WP_085543875.1">
    <property type="nucleotide sequence ID" value="NZ_FXBB01000004.1"/>
</dbReference>
<evidence type="ECO:0000256" key="7">
    <source>
        <dbReference type="RuleBase" id="RU003837"/>
    </source>
</evidence>
<evidence type="ECO:0000256" key="5">
    <source>
        <dbReference type="PROSITE-ProRule" id="PRU00354"/>
    </source>
</evidence>
<proteinExistence type="inferred from homology"/>